<organism evidence="9 10">
    <name type="scientific">Tepidanaerobacter acetatoxydans (strain DSM 21804 / JCM 16047 / Re1)</name>
    <dbReference type="NCBI Taxonomy" id="1209989"/>
    <lineage>
        <taxon>Bacteria</taxon>
        <taxon>Bacillati</taxon>
        <taxon>Bacillota</taxon>
        <taxon>Clostridia</taxon>
        <taxon>Thermosediminibacterales</taxon>
        <taxon>Tepidanaerobacteraceae</taxon>
        <taxon>Tepidanaerobacter</taxon>
    </lineage>
</organism>
<dbReference type="STRING" id="1209989.TepRe1_1162"/>
<evidence type="ECO:0000256" key="1">
    <source>
        <dbReference type="ARBA" id="ARBA00005614"/>
    </source>
</evidence>
<accession>L0RYI9</accession>
<evidence type="ECO:0000256" key="2">
    <source>
        <dbReference type="ARBA" id="ARBA00012150"/>
    </source>
</evidence>
<evidence type="ECO:0000313" key="9">
    <source>
        <dbReference type="EMBL" id="CCP25996.1"/>
    </source>
</evidence>
<evidence type="ECO:0000256" key="6">
    <source>
        <dbReference type="RuleBase" id="RU000553"/>
    </source>
</evidence>
<evidence type="ECO:0000256" key="3">
    <source>
        <dbReference type="ARBA" id="ARBA00015991"/>
    </source>
</evidence>
<dbReference type="RefSeq" id="WP_013778231.1">
    <property type="nucleotide sequence ID" value="NC_015519.1"/>
</dbReference>
<comment type="similarity">
    <text evidence="1 7">Belongs to the acylphosphatase family.</text>
</comment>
<evidence type="ECO:0000256" key="4">
    <source>
        <dbReference type="ARBA" id="ARBA00047645"/>
    </source>
</evidence>
<feature type="domain" description="Acylphosphatase-like" evidence="8">
    <location>
        <begin position="4"/>
        <end position="91"/>
    </location>
</feature>
<dbReference type="InterPro" id="IPR001792">
    <property type="entry name" value="Acylphosphatase-like_dom"/>
</dbReference>
<dbReference type="Proteomes" id="UP000010802">
    <property type="component" value="Chromosome"/>
</dbReference>
<name>F4LT39_TEPAE</name>
<evidence type="ECO:0000259" key="8">
    <source>
        <dbReference type="PROSITE" id="PS51160"/>
    </source>
</evidence>
<dbReference type="OrthoDB" id="9808093at2"/>
<dbReference type="PROSITE" id="PS00151">
    <property type="entry name" value="ACYLPHOSPHATASE_2"/>
    <property type="match status" value="1"/>
</dbReference>
<dbReference type="InterPro" id="IPR020456">
    <property type="entry name" value="Acylphosphatase"/>
</dbReference>
<keyword evidence="5 6" id="KW-0378">Hydrolase</keyword>
<reference evidence="10" key="1">
    <citation type="journal article" date="2013" name="Genome Announc.">
        <title>First genome sequence of a syntrophic acetate-oxidizing bacterium, Tepidanaerobacter acetatoxydans strain Re1.</title>
        <authorList>
            <person name="Manzoor S."/>
            <person name="Bongcam-Rudloff E."/>
            <person name="Schnurer A."/>
            <person name="Muller B."/>
        </authorList>
    </citation>
    <scope>NUCLEOTIDE SEQUENCE [LARGE SCALE GENOMIC DNA]</scope>
    <source>
        <strain evidence="10">Re1</strain>
    </source>
</reference>
<dbReference type="HOGENOM" id="CLU_141932_3_2_9"/>
<evidence type="ECO:0000313" key="10">
    <source>
        <dbReference type="Proteomes" id="UP000010802"/>
    </source>
</evidence>
<dbReference type="EMBL" id="HF563609">
    <property type="protein sequence ID" value="CCP25996.1"/>
    <property type="molecule type" value="Genomic_DNA"/>
</dbReference>
<dbReference type="InterPro" id="IPR036046">
    <property type="entry name" value="Acylphosphatase-like_dom_sf"/>
</dbReference>
<dbReference type="PANTHER" id="PTHR47268">
    <property type="entry name" value="ACYLPHOSPHATASE"/>
    <property type="match status" value="1"/>
</dbReference>
<dbReference type="KEGG" id="tae:TepiRe1_1265"/>
<dbReference type="SUPFAM" id="SSF54975">
    <property type="entry name" value="Acylphosphatase/BLUF domain-like"/>
    <property type="match status" value="1"/>
</dbReference>
<dbReference type="PROSITE" id="PS00150">
    <property type="entry name" value="ACYLPHOSPHATASE_1"/>
    <property type="match status" value="1"/>
</dbReference>
<evidence type="ECO:0000256" key="7">
    <source>
        <dbReference type="RuleBase" id="RU004168"/>
    </source>
</evidence>
<dbReference type="PROSITE" id="PS51160">
    <property type="entry name" value="ACYLPHOSPHATASE_3"/>
    <property type="match status" value="1"/>
</dbReference>
<dbReference type="NCBIfam" id="NF011020">
    <property type="entry name" value="PRK14449.1"/>
    <property type="match status" value="1"/>
</dbReference>
<dbReference type="PANTHER" id="PTHR47268:SF4">
    <property type="entry name" value="ACYLPHOSPHATASE"/>
    <property type="match status" value="1"/>
</dbReference>
<feature type="active site" evidence="5">
    <location>
        <position position="37"/>
    </location>
</feature>
<protein>
    <recommendedName>
        <fullName evidence="3 5">Acylphosphatase</fullName>
        <ecNumber evidence="2 5">3.6.1.7</ecNumber>
    </recommendedName>
</protein>
<dbReference type="AlphaFoldDB" id="F4LT39"/>
<dbReference type="EC" id="3.6.1.7" evidence="2 5"/>
<gene>
    <name evidence="9" type="primary">acyP</name>
    <name evidence="9" type="ordered locus">TEPIRE1_1265</name>
</gene>
<proteinExistence type="inferred from homology"/>
<dbReference type="eggNOG" id="COG1254">
    <property type="taxonomic scope" value="Bacteria"/>
</dbReference>
<sequence length="91" mass="10474">MKKSARIFLYGIVQGVGMRYSVYRKAVSLGLSGYVKNMPDGSVKIEVEGDEVAILSLLDYVKNDVRWAKVERTKVIWEEYEGKYKEFKIFG</sequence>
<accession>F4LT39</accession>
<comment type="catalytic activity">
    <reaction evidence="4 5 6">
        <text>an acyl phosphate + H2O = a carboxylate + phosphate + H(+)</text>
        <dbReference type="Rhea" id="RHEA:14965"/>
        <dbReference type="ChEBI" id="CHEBI:15377"/>
        <dbReference type="ChEBI" id="CHEBI:15378"/>
        <dbReference type="ChEBI" id="CHEBI:29067"/>
        <dbReference type="ChEBI" id="CHEBI:43474"/>
        <dbReference type="ChEBI" id="CHEBI:59918"/>
        <dbReference type="EC" id="3.6.1.7"/>
    </reaction>
</comment>
<feature type="active site" evidence="5">
    <location>
        <position position="19"/>
    </location>
</feature>
<dbReference type="Gene3D" id="3.30.70.100">
    <property type="match status" value="1"/>
</dbReference>
<dbReference type="Pfam" id="PF00708">
    <property type="entry name" value="Acylphosphatase"/>
    <property type="match status" value="1"/>
</dbReference>
<dbReference type="KEGG" id="tep:TepRe1_1162"/>
<evidence type="ECO:0000256" key="5">
    <source>
        <dbReference type="PROSITE-ProRule" id="PRU00520"/>
    </source>
</evidence>
<keyword evidence="10" id="KW-1185">Reference proteome</keyword>
<dbReference type="InterPro" id="IPR017968">
    <property type="entry name" value="Acylphosphatase_CS"/>
</dbReference>
<dbReference type="PATRIC" id="fig|1209989.3.peg.1406"/>
<dbReference type="GO" id="GO:0003998">
    <property type="term" value="F:acylphosphatase activity"/>
    <property type="evidence" value="ECO:0007669"/>
    <property type="project" value="UniProtKB-EC"/>
</dbReference>